<evidence type="ECO:0000256" key="1">
    <source>
        <dbReference type="SAM" id="MobiDB-lite"/>
    </source>
</evidence>
<evidence type="ECO:0000313" key="3">
    <source>
        <dbReference type="Proteomes" id="UP001153269"/>
    </source>
</evidence>
<protein>
    <submittedName>
        <fullName evidence="2">Uncharacterized protein</fullName>
    </submittedName>
</protein>
<keyword evidence="3" id="KW-1185">Reference proteome</keyword>
<feature type="region of interest" description="Disordered" evidence="1">
    <location>
        <begin position="29"/>
        <end position="88"/>
    </location>
</feature>
<dbReference type="AlphaFoldDB" id="A0A9N7Z0R8"/>
<gene>
    <name evidence="2" type="ORF">PLEPLA_LOCUS39162</name>
</gene>
<evidence type="ECO:0000313" key="2">
    <source>
        <dbReference type="EMBL" id="CAB1451468.1"/>
    </source>
</evidence>
<comment type="caution">
    <text evidence="2">The sequence shown here is derived from an EMBL/GenBank/DDBJ whole genome shotgun (WGS) entry which is preliminary data.</text>
</comment>
<sequence>MEMILDFTDEKNRCKTDADELMISVFTPGVGDVQQPGGGDVQAVTGQYRKEEEEEEEEEVPPNLSLSNDSQSQDTLQSPSGTTCPNAACTPPHTLIFIIFLFIMKSGAGLVSQTTSPPLSQTNTTSS</sequence>
<dbReference type="Proteomes" id="UP001153269">
    <property type="component" value="Unassembled WGS sequence"/>
</dbReference>
<accession>A0A9N7Z0R8</accession>
<organism evidence="2 3">
    <name type="scientific">Pleuronectes platessa</name>
    <name type="common">European plaice</name>
    <dbReference type="NCBI Taxonomy" id="8262"/>
    <lineage>
        <taxon>Eukaryota</taxon>
        <taxon>Metazoa</taxon>
        <taxon>Chordata</taxon>
        <taxon>Craniata</taxon>
        <taxon>Vertebrata</taxon>
        <taxon>Euteleostomi</taxon>
        <taxon>Actinopterygii</taxon>
        <taxon>Neopterygii</taxon>
        <taxon>Teleostei</taxon>
        <taxon>Neoteleostei</taxon>
        <taxon>Acanthomorphata</taxon>
        <taxon>Carangaria</taxon>
        <taxon>Pleuronectiformes</taxon>
        <taxon>Pleuronectoidei</taxon>
        <taxon>Pleuronectidae</taxon>
        <taxon>Pleuronectes</taxon>
    </lineage>
</organism>
<dbReference type="EMBL" id="CADEAL010004091">
    <property type="protein sequence ID" value="CAB1451468.1"/>
    <property type="molecule type" value="Genomic_DNA"/>
</dbReference>
<reference evidence="2" key="1">
    <citation type="submission" date="2020-03" db="EMBL/GenBank/DDBJ databases">
        <authorList>
            <person name="Weist P."/>
        </authorList>
    </citation>
    <scope>NUCLEOTIDE SEQUENCE</scope>
</reference>
<proteinExistence type="predicted"/>
<name>A0A9N7Z0R8_PLEPL</name>
<feature type="compositionally biased region" description="Polar residues" evidence="1">
    <location>
        <begin position="64"/>
        <end position="85"/>
    </location>
</feature>